<evidence type="ECO:0000313" key="7">
    <source>
        <dbReference type="EMBL" id="TCT08063.1"/>
    </source>
</evidence>
<dbReference type="Gene3D" id="3.10.20.310">
    <property type="entry name" value="membrane protein fhac"/>
    <property type="match status" value="1"/>
</dbReference>
<dbReference type="PANTHER" id="PTHR12815:SF42">
    <property type="entry name" value="BACTERIAL SURFACE ANTIGEN (D15) DOMAIN-CONTAINING PROTEIN"/>
    <property type="match status" value="1"/>
</dbReference>
<keyword evidence="2" id="KW-0812">Transmembrane</keyword>
<keyword evidence="2" id="KW-1134">Transmembrane beta strand</keyword>
<evidence type="ECO:0000313" key="8">
    <source>
        <dbReference type="Proteomes" id="UP000294664"/>
    </source>
</evidence>
<evidence type="ECO:0000256" key="3">
    <source>
        <dbReference type="ARBA" id="ARBA00023136"/>
    </source>
</evidence>
<dbReference type="PANTHER" id="PTHR12815">
    <property type="entry name" value="SORTING AND ASSEMBLY MACHINERY SAMM50 PROTEIN FAMILY MEMBER"/>
    <property type="match status" value="1"/>
</dbReference>
<keyword evidence="8" id="KW-1185">Reference proteome</keyword>
<comment type="caution">
    <text evidence="7">The sequence shown here is derived from an EMBL/GenBank/DDBJ whole genome shotgun (WGS) entry which is preliminary data.</text>
</comment>
<feature type="chain" id="PRO_5020820836" evidence="4">
    <location>
        <begin position="38"/>
        <end position="673"/>
    </location>
</feature>
<evidence type="ECO:0000259" key="6">
    <source>
        <dbReference type="Pfam" id="PF07244"/>
    </source>
</evidence>
<dbReference type="Proteomes" id="UP000294664">
    <property type="component" value="Unassembled WGS sequence"/>
</dbReference>
<name>A0A4R3M635_9HYPH</name>
<dbReference type="Pfam" id="PF01103">
    <property type="entry name" value="Omp85"/>
    <property type="match status" value="1"/>
</dbReference>
<keyword evidence="3" id="KW-0472">Membrane</keyword>
<evidence type="ECO:0000256" key="1">
    <source>
        <dbReference type="ARBA" id="ARBA00004370"/>
    </source>
</evidence>
<evidence type="ECO:0000256" key="4">
    <source>
        <dbReference type="SAM" id="SignalP"/>
    </source>
</evidence>
<dbReference type="Pfam" id="PF07244">
    <property type="entry name" value="POTRA"/>
    <property type="match status" value="1"/>
</dbReference>
<reference evidence="7 8" key="1">
    <citation type="submission" date="2019-03" db="EMBL/GenBank/DDBJ databases">
        <title>Genomic Encyclopedia of Type Strains, Phase IV (KMG-IV): sequencing the most valuable type-strain genomes for metagenomic binning, comparative biology and taxonomic classification.</title>
        <authorList>
            <person name="Goeker M."/>
        </authorList>
    </citation>
    <scope>NUCLEOTIDE SEQUENCE [LARGE SCALE GENOMIC DNA]</scope>
    <source>
        <strain evidence="7 8">DSM 9035</strain>
    </source>
</reference>
<dbReference type="Gene3D" id="2.40.160.50">
    <property type="entry name" value="membrane protein fhac: a member of the omp85/tpsb transporter family"/>
    <property type="match status" value="1"/>
</dbReference>
<organism evidence="7 8">
    <name type="scientific">Aquabacter spiritensis</name>
    <dbReference type="NCBI Taxonomy" id="933073"/>
    <lineage>
        <taxon>Bacteria</taxon>
        <taxon>Pseudomonadati</taxon>
        <taxon>Pseudomonadota</taxon>
        <taxon>Alphaproteobacteria</taxon>
        <taxon>Hyphomicrobiales</taxon>
        <taxon>Xanthobacteraceae</taxon>
        <taxon>Aquabacter</taxon>
    </lineage>
</organism>
<dbReference type="AlphaFoldDB" id="A0A4R3M635"/>
<feature type="signal peptide" evidence="4">
    <location>
        <begin position="1"/>
        <end position="37"/>
    </location>
</feature>
<dbReference type="EMBL" id="SMAI01000001">
    <property type="protein sequence ID" value="TCT08063.1"/>
    <property type="molecule type" value="Genomic_DNA"/>
</dbReference>
<dbReference type="InterPro" id="IPR010827">
    <property type="entry name" value="BamA/TamA_POTRA"/>
</dbReference>
<comment type="subcellular location">
    <subcellularLocation>
        <location evidence="1">Membrane</location>
    </subcellularLocation>
</comment>
<dbReference type="InterPro" id="IPR000184">
    <property type="entry name" value="Bac_surfAg_D15"/>
</dbReference>
<feature type="domain" description="Bacterial surface antigen (D15)" evidence="5">
    <location>
        <begin position="369"/>
        <end position="673"/>
    </location>
</feature>
<dbReference type="GO" id="GO:0019867">
    <property type="term" value="C:outer membrane"/>
    <property type="evidence" value="ECO:0007669"/>
    <property type="project" value="InterPro"/>
</dbReference>
<evidence type="ECO:0000256" key="2">
    <source>
        <dbReference type="ARBA" id="ARBA00022452"/>
    </source>
</evidence>
<proteinExistence type="predicted"/>
<dbReference type="InterPro" id="IPR039910">
    <property type="entry name" value="D15-like"/>
</dbReference>
<accession>A0A4R3M635</accession>
<sequence length="673" mass="71942">MRDCPRRLASRSSFRQWRPVPVQAGLLLAALAAPAQAQTQTPPPAQPQPHARPIEDATFFDQAIAWFNPNAAKTEPAAPDAVPYAVTFDVSGDTSVRGAITDASNLESLRRTPPSGAAGLVRRALADQNRIVAALYSEGYYGGTLTITVAGRAPDAPDVFSAIDAARASGPVPVVVRVTSGPRFSFGTIRILDMSGRPLPDPPRPRQLHLVPGEPARASRVLGAEDVIVDRLRDAGHPFARIASKDVVADHANDTLNVTFRVDPGPVATFGPFTVSGTETLEPGFVAARIDIRPGEPFSPERLTALRRRLAGYEIIGSVRFIEARQLNALGQLPIEVQVSERKQRYVGFAATYSNTDGSSANAFWGHRNLFGGGETLRLDAQATWFTEASDAVPDADPFGYNVSATFMKPGIFTANEDLVAKAAVLREVTNAYVRDAVTFLGGVRHRFNNDLTMQVGIDLEASKVEDSTGTADYPIVGVPVDVNFDNTDSLLDASRGVRASATVEPFAYFGNDGAGPVLMKGSISTYHAFDEDKRFILAGRVAAGSIVGATYSDAPPQRLFYVGGGGTLRGYEYQAASPRNDLGIIVGGLSFFTGSLEARLRVTDTIGIVPFFDVGAAFASEWPDFSGLQYAYGIGLRYYTAIGPLRIDVAFPGNPDIAGTNYGIYVSLGQSF</sequence>
<protein>
    <submittedName>
        <fullName evidence="7">Autotransporter secretion outer membrane protein TamA</fullName>
    </submittedName>
</protein>
<feature type="domain" description="POTRA" evidence="6">
    <location>
        <begin position="207"/>
        <end position="265"/>
    </location>
</feature>
<gene>
    <name evidence="7" type="ORF">EDC64_101582</name>
</gene>
<keyword evidence="4" id="KW-0732">Signal</keyword>
<evidence type="ECO:0000259" key="5">
    <source>
        <dbReference type="Pfam" id="PF01103"/>
    </source>
</evidence>